<evidence type="ECO:0000256" key="1">
    <source>
        <dbReference type="ARBA" id="ARBA00004202"/>
    </source>
</evidence>
<dbReference type="InterPro" id="IPR003593">
    <property type="entry name" value="AAA+_ATPase"/>
</dbReference>
<protein>
    <submittedName>
        <fullName evidence="12">ABC transporter</fullName>
    </submittedName>
</protein>
<keyword evidence="6" id="KW-0547">Nucleotide-binding</keyword>
<reference evidence="12" key="2">
    <citation type="submission" date="2023-01" db="EMBL/GenBank/DDBJ databases">
        <authorList>
            <person name="Sun Q."/>
            <person name="Evtushenko L."/>
        </authorList>
    </citation>
    <scope>NUCLEOTIDE SEQUENCE</scope>
    <source>
        <strain evidence="12">VKM B-2789</strain>
    </source>
</reference>
<comment type="caution">
    <text evidence="12">The sequence shown here is derived from an EMBL/GenBank/DDBJ whole genome shotgun (WGS) entry which is preliminary data.</text>
</comment>
<organism evidence="12 13">
    <name type="scientific">Ancylobacter defluvii</name>
    <dbReference type="NCBI Taxonomy" id="1282440"/>
    <lineage>
        <taxon>Bacteria</taxon>
        <taxon>Pseudomonadati</taxon>
        <taxon>Pseudomonadota</taxon>
        <taxon>Alphaproteobacteria</taxon>
        <taxon>Hyphomicrobiales</taxon>
        <taxon>Xanthobacteraceae</taxon>
        <taxon>Ancylobacter</taxon>
    </lineage>
</organism>
<evidence type="ECO:0000256" key="4">
    <source>
        <dbReference type="ARBA" id="ARBA00022475"/>
    </source>
</evidence>
<keyword evidence="5" id="KW-0410">Iron transport</keyword>
<gene>
    <name evidence="12" type="primary">fepC</name>
    <name evidence="12" type="ORF">GCM10017653_12080</name>
</gene>
<dbReference type="RefSeq" id="WP_373878560.1">
    <property type="nucleotide sequence ID" value="NZ_BSFM01000005.1"/>
</dbReference>
<reference evidence="12" key="1">
    <citation type="journal article" date="2014" name="Int. J. Syst. Evol. Microbiol.">
        <title>Complete genome sequence of Corynebacterium casei LMG S-19264T (=DSM 44701T), isolated from a smear-ripened cheese.</title>
        <authorList>
            <consortium name="US DOE Joint Genome Institute (JGI-PGF)"/>
            <person name="Walter F."/>
            <person name="Albersmeier A."/>
            <person name="Kalinowski J."/>
            <person name="Ruckert C."/>
        </authorList>
    </citation>
    <scope>NUCLEOTIDE SEQUENCE</scope>
    <source>
        <strain evidence="12">VKM B-2789</strain>
    </source>
</reference>
<dbReference type="InterPro" id="IPR027417">
    <property type="entry name" value="P-loop_NTPase"/>
</dbReference>
<evidence type="ECO:0000256" key="9">
    <source>
        <dbReference type="ARBA" id="ARBA00023065"/>
    </source>
</evidence>
<name>A0A9W6N973_9HYPH</name>
<keyword evidence="13" id="KW-1185">Reference proteome</keyword>
<keyword evidence="10" id="KW-0472">Membrane</keyword>
<evidence type="ECO:0000256" key="2">
    <source>
        <dbReference type="ARBA" id="ARBA00005417"/>
    </source>
</evidence>
<dbReference type="SUPFAM" id="SSF52540">
    <property type="entry name" value="P-loop containing nucleoside triphosphate hydrolases"/>
    <property type="match status" value="1"/>
</dbReference>
<keyword evidence="8" id="KW-0408">Iron</keyword>
<dbReference type="PROSITE" id="PS00211">
    <property type="entry name" value="ABC_TRANSPORTER_1"/>
    <property type="match status" value="1"/>
</dbReference>
<keyword evidence="3" id="KW-0813">Transport</keyword>
<dbReference type="PANTHER" id="PTHR42771">
    <property type="entry name" value="IRON(3+)-HYDROXAMATE IMPORT ATP-BINDING PROTEIN FHUC"/>
    <property type="match status" value="1"/>
</dbReference>
<dbReference type="Proteomes" id="UP001143330">
    <property type="component" value="Unassembled WGS sequence"/>
</dbReference>
<evidence type="ECO:0000256" key="10">
    <source>
        <dbReference type="ARBA" id="ARBA00023136"/>
    </source>
</evidence>
<dbReference type="FunFam" id="3.40.50.300:FF:000134">
    <property type="entry name" value="Iron-enterobactin ABC transporter ATP-binding protein"/>
    <property type="match status" value="1"/>
</dbReference>
<accession>A0A9W6N973</accession>
<dbReference type="SMART" id="SM00382">
    <property type="entry name" value="AAA"/>
    <property type="match status" value="1"/>
</dbReference>
<keyword evidence="4" id="KW-1003">Cell membrane</keyword>
<evidence type="ECO:0000256" key="8">
    <source>
        <dbReference type="ARBA" id="ARBA00023004"/>
    </source>
</evidence>
<evidence type="ECO:0000313" key="12">
    <source>
        <dbReference type="EMBL" id="GLK83139.1"/>
    </source>
</evidence>
<dbReference type="GO" id="GO:0005524">
    <property type="term" value="F:ATP binding"/>
    <property type="evidence" value="ECO:0007669"/>
    <property type="project" value="UniProtKB-KW"/>
</dbReference>
<evidence type="ECO:0000256" key="7">
    <source>
        <dbReference type="ARBA" id="ARBA00022840"/>
    </source>
</evidence>
<proteinExistence type="inferred from homology"/>
<dbReference type="InterPro" id="IPR003439">
    <property type="entry name" value="ABC_transporter-like_ATP-bd"/>
</dbReference>
<dbReference type="InterPro" id="IPR017871">
    <property type="entry name" value="ABC_transporter-like_CS"/>
</dbReference>
<dbReference type="PROSITE" id="PS50893">
    <property type="entry name" value="ABC_TRANSPORTER_2"/>
    <property type="match status" value="1"/>
</dbReference>
<dbReference type="Pfam" id="PF00005">
    <property type="entry name" value="ABC_tran"/>
    <property type="match status" value="1"/>
</dbReference>
<evidence type="ECO:0000313" key="13">
    <source>
        <dbReference type="Proteomes" id="UP001143330"/>
    </source>
</evidence>
<comment type="similarity">
    <text evidence="2">Belongs to the ABC transporter superfamily.</text>
</comment>
<sequence length="265" mass="28338">MQMPAPAMEVRALTAGHGVRPVLDGVDVRFPRGGFSIIIGPNASGKSTLLRCLAGLVRPIAGEVRIDGEDLAGLDRRALARRLGLLPQQTEIPDGITTAELVGRGRHPHQSLLRRWSRGDEAAVAAAMAATRTTGLAERPVQELSGGQRQRVSIAMALAQETDILLLDEPTTYLDIAHQIEVLDLCVELNRRGKTLIAALHDLNLACRYATHLVAMRQGGIEDMGAPAAIVTESLVERVFGIGCLVLPDPTTGRPMVIPRGAARP</sequence>
<dbReference type="InterPro" id="IPR051535">
    <property type="entry name" value="Siderophore_ABC-ATPase"/>
</dbReference>
<keyword evidence="9" id="KW-0406">Ion transport</keyword>
<dbReference type="AlphaFoldDB" id="A0A9W6N973"/>
<feature type="domain" description="ABC transporter" evidence="11">
    <location>
        <begin position="8"/>
        <end position="243"/>
    </location>
</feature>
<evidence type="ECO:0000256" key="5">
    <source>
        <dbReference type="ARBA" id="ARBA00022496"/>
    </source>
</evidence>
<keyword evidence="7" id="KW-0067">ATP-binding</keyword>
<dbReference type="GO" id="GO:0016887">
    <property type="term" value="F:ATP hydrolysis activity"/>
    <property type="evidence" value="ECO:0007669"/>
    <property type="project" value="InterPro"/>
</dbReference>
<dbReference type="CDD" id="cd03214">
    <property type="entry name" value="ABC_Iron-Siderophores_B12_Hemin"/>
    <property type="match status" value="1"/>
</dbReference>
<dbReference type="Gene3D" id="3.40.50.300">
    <property type="entry name" value="P-loop containing nucleotide triphosphate hydrolases"/>
    <property type="match status" value="1"/>
</dbReference>
<dbReference type="GO" id="GO:0006826">
    <property type="term" value="P:iron ion transport"/>
    <property type="evidence" value="ECO:0007669"/>
    <property type="project" value="UniProtKB-KW"/>
</dbReference>
<dbReference type="EMBL" id="BSFM01000005">
    <property type="protein sequence ID" value="GLK83139.1"/>
    <property type="molecule type" value="Genomic_DNA"/>
</dbReference>
<evidence type="ECO:0000256" key="3">
    <source>
        <dbReference type="ARBA" id="ARBA00022448"/>
    </source>
</evidence>
<evidence type="ECO:0000259" key="11">
    <source>
        <dbReference type="PROSITE" id="PS50893"/>
    </source>
</evidence>
<comment type="subcellular location">
    <subcellularLocation>
        <location evidence="1">Cell membrane</location>
        <topology evidence="1">Peripheral membrane protein</topology>
    </subcellularLocation>
</comment>
<evidence type="ECO:0000256" key="6">
    <source>
        <dbReference type="ARBA" id="ARBA00022741"/>
    </source>
</evidence>
<dbReference type="PANTHER" id="PTHR42771:SF12">
    <property type="entry name" value="FE(3+) DICITRATE TRANSPORT ATP-BINDING PROTEIN FECE-RELATED"/>
    <property type="match status" value="1"/>
</dbReference>
<dbReference type="GO" id="GO:0005886">
    <property type="term" value="C:plasma membrane"/>
    <property type="evidence" value="ECO:0007669"/>
    <property type="project" value="UniProtKB-SubCell"/>
</dbReference>